<dbReference type="EMBL" id="BAAAYR010000004">
    <property type="protein sequence ID" value="GAA3569721.1"/>
    <property type="molecule type" value="Genomic_DNA"/>
</dbReference>
<evidence type="ECO:0000313" key="3">
    <source>
        <dbReference type="EMBL" id="GAA3569721.1"/>
    </source>
</evidence>
<sequence length="272" mass="28589">MAEREGLVVELWYEAVPDLSDPVLLEGLRAVSPGSEARDGSLFVPYDGGEVPARTGGSTDGDGQPTPPLVSMVMPGSALGVEGKSLPDASQTWDWPGVDEALGRARGSLLVVEMFGGPYGARDRVAALVGVVAALTAATSPLAVSWPTSQRVTDPDAPASDGLGGLVNVRLFAVSDDEDEMVMDTRGLAPFDLPDLQLHFRDLEPGRVAGLLYATASYLLDEGDVIADGNTISGLEGDEHWRCTHEDALVAPARRVVDIDPGDPYAAGRRAR</sequence>
<dbReference type="Proteomes" id="UP001500767">
    <property type="component" value="Unassembled WGS sequence"/>
</dbReference>
<keyword evidence="4" id="KW-1185">Reference proteome</keyword>
<evidence type="ECO:0000259" key="2">
    <source>
        <dbReference type="Pfam" id="PF14080"/>
    </source>
</evidence>
<protein>
    <recommendedName>
        <fullName evidence="2">DUF4261 domain-containing protein</fullName>
    </recommendedName>
</protein>
<accession>A0ABP6XQD2</accession>
<comment type="caution">
    <text evidence="3">The sequence shown here is derived from an EMBL/GenBank/DDBJ whole genome shotgun (WGS) entry which is preliminary data.</text>
</comment>
<evidence type="ECO:0000313" key="4">
    <source>
        <dbReference type="Proteomes" id="UP001500767"/>
    </source>
</evidence>
<feature type="domain" description="DUF4261" evidence="2">
    <location>
        <begin position="184"/>
        <end position="259"/>
    </location>
</feature>
<reference evidence="4" key="1">
    <citation type="journal article" date="2019" name="Int. J. Syst. Evol. Microbiol.">
        <title>The Global Catalogue of Microorganisms (GCM) 10K type strain sequencing project: providing services to taxonomists for standard genome sequencing and annotation.</title>
        <authorList>
            <consortium name="The Broad Institute Genomics Platform"/>
            <consortium name="The Broad Institute Genome Sequencing Center for Infectious Disease"/>
            <person name="Wu L."/>
            <person name="Ma J."/>
        </authorList>
    </citation>
    <scope>NUCLEOTIDE SEQUENCE [LARGE SCALE GENOMIC DNA]</scope>
    <source>
        <strain evidence="4">JCM 16540</strain>
    </source>
</reference>
<dbReference type="InterPro" id="IPR025357">
    <property type="entry name" value="DUF4261"/>
</dbReference>
<evidence type="ECO:0000256" key="1">
    <source>
        <dbReference type="SAM" id="MobiDB-lite"/>
    </source>
</evidence>
<dbReference type="Pfam" id="PF14080">
    <property type="entry name" value="DUF4261"/>
    <property type="match status" value="1"/>
</dbReference>
<proteinExistence type="predicted"/>
<feature type="region of interest" description="Disordered" evidence="1">
    <location>
        <begin position="39"/>
        <end position="67"/>
    </location>
</feature>
<name>A0ABP6XQD2_9ACTN</name>
<organism evidence="3 4">
    <name type="scientific">Microlunatus spumicola</name>
    <dbReference type="NCBI Taxonomy" id="81499"/>
    <lineage>
        <taxon>Bacteria</taxon>
        <taxon>Bacillati</taxon>
        <taxon>Actinomycetota</taxon>
        <taxon>Actinomycetes</taxon>
        <taxon>Propionibacteriales</taxon>
        <taxon>Propionibacteriaceae</taxon>
        <taxon>Microlunatus</taxon>
    </lineage>
</organism>
<dbReference type="RefSeq" id="WP_204913221.1">
    <property type="nucleotide sequence ID" value="NZ_BAAAYR010000004.1"/>
</dbReference>
<gene>
    <name evidence="3" type="ORF">GCM10022197_27570</name>
</gene>